<sequence>MTRFGIDPLAQYRDKGSQVRPITLLNKNLKESQPGLTADRHHHYLHALLGGYQSSWQYSEEDLKRFDANIIEHTDALNQQREVEVEWKYFQWLTLLFVEIYLFEYFRSREALKESLNAQVDRFNTFGKGRGTKRALAATRTKTLISSACKTPPAPVKRC</sequence>
<reference evidence="2" key="1">
    <citation type="journal article" date="2019" name="Microbiol. Resour. Announc.">
        <title>Complete Genome Sequence of Halomonas olivaria, a Moderately Halophilic Bacterium Isolated from Olive Processing Effluents, Obtained by Nanopore Sequencing.</title>
        <authorList>
            <person name="Nagata S."/>
            <person name="Ii K.M."/>
            <person name="Tsukimi T."/>
            <person name="Miura M.C."/>
            <person name="Galipon J."/>
            <person name="Arakawa K."/>
        </authorList>
    </citation>
    <scope>NUCLEOTIDE SEQUENCE [LARGE SCALE GENOMIC DNA]</scope>
    <source>
        <strain evidence="2">TYRC17</strain>
    </source>
</reference>
<keyword evidence="2" id="KW-1185">Reference proteome</keyword>
<organism evidence="1 2">
    <name type="scientific">Vreelandella olivaria</name>
    <dbReference type="NCBI Taxonomy" id="390919"/>
    <lineage>
        <taxon>Bacteria</taxon>
        <taxon>Pseudomonadati</taxon>
        <taxon>Pseudomonadota</taxon>
        <taxon>Gammaproteobacteria</taxon>
        <taxon>Oceanospirillales</taxon>
        <taxon>Halomonadaceae</taxon>
        <taxon>Vreelandella</taxon>
    </lineage>
</organism>
<proteinExistence type="predicted"/>
<accession>A0ABN5X6F8</accession>
<protein>
    <submittedName>
        <fullName evidence="1">Uncharacterized protein</fullName>
    </submittedName>
</protein>
<name>A0ABN5X6F8_9GAMM</name>
<evidence type="ECO:0000313" key="1">
    <source>
        <dbReference type="EMBL" id="BBI54829.1"/>
    </source>
</evidence>
<dbReference type="EMBL" id="AP019416">
    <property type="protein sequence ID" value="BBI54829.1"/>
    <property type="molecule type" value="Genomic_DNA"/>
</dbReference>
<gene>
    <name evidence="1" type="ORF">HORIV_72500</name>
</gene>
<evidence type="ECO:0000313" key="2">
    <source>
        <dbReference type="Proteomes" id="UP000289555"/>
    </source>
</evidence>
<dbReference type="Proteomes" id="UP000289555">
    <property type="component" value="Chromosome"/>
</dbReference>